<organism evidence="2 3">
    <name type="scientific">Vibrio anguillarum</name>
    <name type="common">Listonella anguillarum</name>
    <dbReference type="NCBI Taxonomy" id="55601"/>
    <lineage>
        <taxon>Bacteria</taxon>
        <taxon>Pseudomonadati</taxon>
        <taxon>Pseudomonadota</taxon>
        <taxon>Gammaproteobacteria</taxon>
        <taxon>Vibrionales</taxon>
        <taxon>Vibrionaceae</taxon>
        <taxon>Vibrio</taxon>
    </lineage>
</organism>
<proteinExistence type="predicted"/>
<reference evidence="2 3" key="1">
    <citation type="submission" date="2018-12" db="EMBL/GenBank/DDBJ databases">
        <title>Characterization and Draft Genome of Vibrio anguillarum J360 Marine Pathogen Isolated from an Outbreak in Lumpfish (Cyclopterus lumpus).</title>
        <authorList>
            <person name="Vasquez J.I."/>
            <person name="Cao T."/>
            <person name="Chakraborty S."/>
            <person name="Gnanagobal H."/>
            <person name="Wescot J."/>
            <person name="Boyce D."/>
            <person name="Santander J."/>
        </authorList>
    </citation>
    <scope>NUCLEOTIDE SEQUENCE [LARGE SCALE GENOMIC DNA]</scope>
    <source>
        <strain evidence="2 3">J360</strain>
    </source>
</reference>
<dbReference type="InterPro" id="IPR050900">
    <property type="entry name" value="Transposase_IS3/IS150/IS904"/>
</dbReference>
<protein>
    <recommendedName>
        <fullName evidence="1">HTH-like domain-containing protein</fullName>
    </recommendedName>
</protein>
<dbReference type="RefSeq" id="WP_103261216.1">
    <property type="nucleotide sequence ID" value="NZ_CP023055.1"/>
</dbReference>
<feature type="domain" description="HTH-like" evidence="1">
    <location>
        <begin position="62"/>
        <end position="109"/>
    </location>
</feature>
<dbReference type="Proteomes" id="UP000256923">
    <property type="component" value="Chromosome 2"/>
</dbReference>
<sequence length="196" mass="22462">MPKKGVGVLREAARVKYEYIESYVGEYKVTHMCHALDVSPSGYYKWLNREPSERSKRRCRFEQLVMCTFAKHRARYGSVRITDELNEAGHACCVNYVADIMKEKGIKARNGIGFKYTKDIAAMTNVADNLLRRDFEAARPNQKWVTDITYIWGEEPLALPSYGSGLAFTPYCWLVVRYDDDGSTDYQCPENGVQVT</sequence>
<accession>A0A3M7LQ54</accession>
<dbReference type="AlphaFoldDB" id="A0A3M7LQ54"/>
<dbReference type="PANTHER" id="PTHR46889:SF4">
    <property type="entry name" value="TRANSPOSASE INSO FOR INSERTION SEQUENCE ELEMENT IS911B-RELATED"/>
    <property type="match status" value="1"/>
</dbReference>
<dbReference type="InterPro" id="IPR025948">
    <property type="entry name" value="HTH-like_dom"/>
</dbReference>
<evidence type="ECO:0000259" key="1">
    <source>
        <dbReference type="Pfam" id="PF13276"/>
    </source>
</evidence>
<evidence type="ECO:0000313" key="3">
    <source>
        <dbReference type="Proteomes" id="UP000256923"/>
    </source>
</evidence>
<name>A0A3M7LQ54_VIBAN</name>
<dbReference type="Pfam" id="PF13276">
    <property type="entry name" value="HTH_21"/>
    <property type="match status" value="1"/>
</dbReference>
<dbReference type="EMBL" id="CP034673">
    <property type="protein sequence ID" value="AZS26915.1"/>
    <property type="molecule type" value="Genomic_DNA"/>
</dbReference>
<dbReference type="PANTHER" id="PTHR46889">
    <property type="entry name" value="TRANSPOSASE INSF FOR INSERTION SEQUENCE IS3B-RELATED"/>
    <property type="match status" value="1"/>
</dbReference>
<evidence type="ECO:0000313" key="2">
    <source>
        <dbReference type="EMBL" id="AZS26915.1"/>
    </source>
</evidence>
<gene>
    <name evidence="2" type="ORF">DYL72_18290</name>
</gene>